<accession>A0A8J3CUV1</accession>
<dbReference type="PANTHER" id="PTHR30005">
    <property type="entry name" value="EXOPOLYPHOSPHATASE"/>
    <property type="match status" value="1"/>
</dbReference>
<keyword evidence="4" id="KW-1185">Reference proteome</keyword>
<evidence type="ECO:0000259" key="2">
    <source>
        <dbReference type="Pfam" id="PF02541"/>
    </source>
</evidence>
<dbReference type="Gene3D" id="3.30.420.150">
    <property type="entry name" value="Exopolyphosphatase. Domain 2"/>
    <property type="match status" value="1"/>
</dbReference>
<dbReference type="Gene3D" id="3.30.420.40">
    <property type="match status" value="1"/>
</dbReference>
<gene>
    <name evidence="3" type="ORF">GCM10009069_27390</name>
</gene>
<reference evidence="3" key="1">
    <citation type="journal article" date="2014" name="Int. J. Syst. Evol. Microbiol.">
        <title>Complete genome sequence of Corynebacterium casei LMG S-19264T (=DSM 44701T), isolated from a smear-ripened cheese.</title>
        <authorList>
            <consortium name="US DOE Joint Genome Institute (JGI-PGF)"/>
            <person name="Walter F."/>
            <person name="Albersmeier A."/>
            <person name="Kalinowski J."/>
            <person name="Ruckert C."/>
        </authorList>
    </citation>
    <scope>NUCLEOTIDE SEQUENCE</scope>
    <source>
        <strain evidence="3">KCTC 32513</strain>
    </source>
</reference>
<dbReference type="Pfam" id="PF02541">
    <property type="entry name" value="Ppx-GppA"/>
    <property type="match status" value="1"/>
</dbReference>
<evidence type="ECO:0000313" key="4">
    <source>
        <dbReference type="Proteomes" id="UP000634004"/>
    </source>
</evidence>
<dbReference type="Proteomes" id="UP000634004">
    <property type="component" value="Unassembled WGS sequence"/>
</dbReference>
<dbReference type="RefSeq" id="WP_189499386.1">
    <property type="nucleotide sequence ID" value="NZ_BMZH01000016.1"/>
</dbReference>
<protein>
    <submittedName>
        <fullName evidence="3">Exopolyphosphatase</fullName>
    </submittedName>
</protein>
<sequence length="383" mass="41913">MPDNEPSGSVPEPAPEGSSATEKGRGRARRQNNLRRTGPRSGGNSSRTFAALDLGTNNCRLLIARETSDGFRIVDSYSKVVRLGYNLAHTGALDEASMDAAVEALKVCARKMKAKHVKRWRCVATEACRRASNGDFFLDRVKKETGISLEVISPRVESRLAVMGCVKLVDPTKDVALVIDIGGGSTELSWVDVRKLRDGGSHRLHRPPISAWCSLPLGVVTLSDKVPEHADREAWYADMKETIRQAIREQGADTRFVRAFEEGRGHLIGTSGTITSLAGIHLKLPYYQRNKVDGLWLRSHDAVTVARDMASRSPEDRAKEPCIGEDRARMLVAGCAIIDVVCEMWPSKMIRVADRGLREGMLIGLIGAGRIEDAQASTKDAAE</sequence>
<feature type="region of interest" description="Disordered" evidence="1">
    <location>
        <begin position="1"/>
        <end position="49"/>
    </location>
</feature>
<dbReference type="InterPro" id="IPR050273">
    <property type="entry name" value="GppA/Ppx_hydrolase"/>
</dbReference>
<feature type="domain" description="Ppx/GppA phosphatase N-terminal" evidence="2">
    <location>
        <begin position="62"/>
        <end position="365"/>
    </location>
</feature>
<name>A0A8J3CUV1_9PROT</name>
<dbReference type="AlphaFoldDB" id="A0A8J3CUV1"/>
<dbReference type="EMBL" id="BMZH01000016">
    <property type="protein sequence ID" value="GHB03216.1"/>
    <property type="molecule type" value="Genomic_DNA"/>
</dbReference>
<dbReference type="PANTHER" id="PTHR30005:SF0">
    <property type="entry name" value="RETROGRADE REGULATION PROTEIN 2"/>
    <property type="match status" value="1"/>
</dbReference>
<dbReference type="GO" id="GO:0016462">
    <property type="term" value="F:pyrophosphatase activity"/>
    <property type="evidence" value="ECO:0007669"/>
    <property type="project" value="TreeGrafter"/>
</dbReference>
<reference evidence="3" key="2">
    <citation type="submission" date="2020-09" db="EMBL/GenBank/DDBJ databases">
        <authorList>
            <person name="Sun Q."/>
            <person name="Kim S."/>
        </authorList>
    </citation>
    <scope>NUCLEOTIDE SEQUENCE</scope>
    <source>
        <strain evidence="3">KCTC 32513</strain>
    </source>
</reference>
<dbReference type="InterPro" id="IPR043129">
    <property type="entry name" value="ATPase_NBD"/>
</dbReference>
<dbReference type="InterPro" id="IPR003695">
    <property type="entry name" value="Ppx_GppA_N"/>
</dbReference>
<dbReference type="SUPFAM" id="SSF53067">
    <property type="entry name" value="Actin-like ATPase domain"/>
    <property type="match status" value="2"/>
</dbReference>
<dbReference type="CDD" id="cd24054">
    <property type="entry name" value="ASKHA_NBD_AaPPX-GppA_MtPPX2-like"/>
    <property type="match status" value="1"/>
</dbReference>
<proteinExistence type="predicted"/>
<evidence type="ECO:0000256" key="1">
    <source>
        <dbReference type="SAM" id="MobiDB-lite"/>
    </source>
</evidence>
<comment type="caution">
    <text evidence="3">The sequence shown here is derived from an EMBL/GenBank/DDBJ whole genome shotgun (WGS) entry which is preliminary data.</text>
</comment>
<organism evidence="3 4">
    <name type="scientific">Algimonas arctica</name>
    <dbReference type="NCBI Taxonomy" id="1479486"/>
    <lineage>
        <taxon>Bacteria</taxon>
        <taxon>Pseudomonadati</taxon>
        <taxon>Pseudomonadota</taxon>
        <taxon>Alphaproteobacteria</taxon>
        <taxon>Maricaulales</taxon>
        <taxon>Robiginitomaculaceae</taxon>
        <taxon>Algimonas</taxon>
    </lineage>
</organism>
<evidence type="ECO:0000313" key="3">
    <source>
        <dbReference type="EMBL" id="GHB03216.1"/>
    </source>
</evidence>